<dbReference type="CDD" id="cd22758">
    <property type="entry name" value="OTU_232R-like"/>
    <property type="match status" value="1"/>
</dbReference>
<protein>
    <submittedName>
        <fullName evidence="3">Otu domain-containing protein 5</fullName>
    </submittedName>
</protein>
<feature type="compositionally biased region" description="Basic and acidic residues" evidence="1">
    <location>
        <begin position="526"/>
        <end position="536"/>
    </location>
</feature>
<dbReference type="AlphaFoldDB" id="A0AAV4B1B8"/>
<dbReference type="Proteomes" id="UP000735302">
    <property type="component" value="Unassembled WGS sequence"/>
</dbReference>
<dbReference type="InterPro" id="IPR003323">
    <property type="entry name" value="OTU_dom"/>
</dbReference>
<reference evidence="3 4" key="1">
    <citation type="journal article" date="2021" name="Elife">
        <title>Chloroplast acquisition without the gene transfer in kleptoplastic sea slugs, Plakobranchus ocellatus.</title>
        <authorList>
            <person name="Maeda T."/>
            <person name="Takahashi S."/>
            <person name="Yoshida T."/>
            <person name="Shimamura S."/>
            <person name="Takaki Y."/>
            <person name="Nagai Y."/>
            <person name="Toyoda A."/>
            <person name="Suzuki Y."/>
            <person name="Arimoto A."/>
            <person name="Ishii H."/>
            <person name="Satoh N."/>
            <person name="Nishiyama T."/>
            <person name="Hasebe M."/>
            <person name="Maruyama T."/>
            <person name="Minagawa J."/>
            <person name="Obokata J."/>
            <person name="Shigenobu S."/>
        </authorList>
    </citation>
    <scope>NUCLEOTIDE SEQUENCE [LARGE SCALE GENOMIC DNA]</scope>
</reference>
<name>A0AAV4B1B8_9GAST</name>
<sequence length="782" mass="89635">MASLLKGRPEAFSTRQAAGKALKKLKQALPSTPRRRKSVIQQLAKEHGVTFIEPHVRKRLFPQRLDTENVVKAFFERDDISRQLPGRKDFVTVIQNGKKERIQKKILLMNVMEAYRLFKEEHGEIKIGKSKFASLRPKHVCICSDTDQNVCCCIYHENFTLMIEALRKINKDIPYEEELLNLAVCSPSTLSCHLGECNQCPDVQEVVSNSVMCYLDSNSNFTCPQWSKASEKNNVETNFQETMISLTAHVRTMVKHSFIAKHQLKQIKNLKEKLNNEVLLQEDFSENFNIKQQNEIMSAHWKTSDSSKVTLFTAIIYSSKTDYTSYVVVSDCQEKDKYTVATFNRKIFKDTYDSNQPIQHVHVFSDGASGQFKNCFNLSLLTNPKLLHDQIQSMDWSFFATAHGKGPIDGIGGTVKRAVWRRILQQRVIINSASEFAEIAKETCPNIKIFYISKEEIASVREELEQYWNENVPKTIADTRKFHFFKQNCNVEAELEVAEVSMFSDPELEEQLVHNVQMFKTQQKQSSKEPSQHKSVSETSENNSNFTDFEKYLDDKGMVLDGDTPKDGNCFFWALSNQLKEVKQSQIRQSTVNYLMDLPLTKKDVLAGFLTESFDSYVQRMAKDGIWADHVAIDACSEAHQVAITVLQQSGDVVIGKNFDKKVTVGYIPEIQHYVAVTLKAKANEQPIQLVVESYYAVDYVDRFYVGRIISPAAQGFWKMKFLHQHSRCGVLHFLWPERPDTDTVHESNIFFGPVTLDGCLDYTIFNIEDIISAFRARTMPC</sequence>
<evidence type="ECO:0000256" key="1">
    <source>
        <dbReference type="SAM" id="MobiDB-lite"/>
    </source>
</evidence>
<proteinExistence type="predicted"/>
<feature type="region of interest" description="Disordered" evidence="1">
    <location>
        <begin position="520"/>
        <end position="543"/>
    </location>
</feature>
<evidence type="ECO:0000313" key="4">
    <source>
        <dbReference type="Proteomes" id="UP000735302"/>
    </source>
</evidence>
<evidence type="ECO:0000313" key="3">
    <source>
        <dbReference type="EMBL" id="GFO14380.1"/>
    </source>
</evidence>
<evidence type="ECO:0000259" key="2">
    <source>
        <dbReference type="PROSITE" id="PS50802"/>
    </source>
</evidence>
<dbReference type="SUPFAM" id="SSF54001">
    <property type="entry name" value="Cysteine proteinases"/>
    <property type="match status" value="1"/>
</dbReference>
<dbReference type="EMBL" id="BLXT01004562">
    <property type="protein sequence ID" value="GFO14380.1"/>
    <property type="molecule type" value="Genomic_DNA"/>
</dbReference>
<dbReference type="InterPro" id="IPR038765">
    <property type="entry name" value="Papain-like_cys_pep_sf"/>
</dbReference>
<dbReference type="PANTHER" id="PTHR46601:SF2">
    <property type="entry name" value="UBIQUITIN-LIKE PROTEASE FAMILY PROFILE DOMAIN-CONTAINING PROTEIN"/>
    <property type="match status" value="1"/>
</dbReference>
<dbReference type="Gene3D" id="3.90.70.80">
    <property type="match status" value="1"/>
</dbReference>
<dbReference type="Pfam" id="PF02338">
    <property type="entry name" value="OTU"/>
    <property type="match status" value="1"/>
</dbReference>
<organism evidence="3 4">
    <name type="scientific">Plakobranchus ocellatus</name>
    <dbReference type="NCBI Taxonomy" id="259542"/>
    <lineage>
        <taxon>Eukaryota</taxon>
        <taxon>Metazoa</taxon>
        <taxon>Spiralia</taxon>
        <taxon>Lophotrochozoa</taxon>
        <taxon>Mollusca</taxon>
        <taxon>Gastropoda</taxon>
        <taxon>Heterobranchia</taxon>
        <taxon>Euthyneura</taxon>
        <taxon>Panpulmonata</taxon>
        <taxon>Sacoglossa</taxon>
        <taxon>Placobranchoidea</taxon>
        <taxon>Plakobranchidae</taxon>
        <taxon>Plakobranchus</taxon>
    </lineage>
</organism>
<dbReference type="PROSITE" id="PS50802">
    <property type="entry name" value="OTU"/>
    <property type="match status" value="1"/>
</dbReference>
<gene>
    <name evidence="3" type="ORF">PoB_004088500</name>
</gene>
<keyword evidence="4" id="KW-1185">Reference proteome</keyword>
<dbReference type="PANTHER" id="PTHR46601">
    <property type="entry name" value="ULP_PROTEASE DOMAIN-CONTAINING PROTEIN"/>
    <property type="match status" value="1"/>
</dbReference>
<accession>A0AAV4B1B8</accession>
<comment type="caution">
    <text evidence="3">The sequence shown here is derived from an EMBL/GenBank/DDBJ whole genome shotgun (WGS) entry which is preliminary data.</text>
</comment>
<feature type="domain" description="OTU" evidence="2">
    <location>
        <begin position="559"/>
        <end position="680"/>
    </location>
</feature>